<evidence type="ECO:0000313" key="1">
    <source>
        <dbReference type="EMBL" id="MEQ2246365.1"/>
    </source>
</evidence>
<dbReference type="EMBL" id="JAHRIQ010078127">
    <property type="protein sequence ID" value="MEQ2246365.1"/>
    <property type="molecule type" value="Genomic_DNA"/>
</dbReference>
<sequence>MCISSHRSLASSNMADTRLRLSSGPTQSKRCLRINVYGVNKTVSERKPQSLSRHFCGSFRLEERARMLADNRKAKENILNIGFISSYGIAQRSQISGPRAIRSGPNLILNIYVSLNI</sequence>
<dbReference type="Proteomes" id="UP001482620">
    <property type="component" value="Unassembled WGS sequence"/>
</dbReference>
<name>A0ABV0UPM5_9TELE</name>
<organism evidence="1 2">
    <name type="scientific">Ilyodon furcidens</name>
    <name type="common">goldbreast splitfin</name>
    <dbReference type="NCBI Taxonomy" id="33524"/>
    <lineage>
        <taxon>Eukaryota</taxon>
        <taxon>Metazoa</taxon>
        <taxon>Chordata</taxon>
        <taxon>Craniata</taxon>
        <taxon>Vertebrata</taxon>
        <taxon>Euteleostomi</taxon>
        <taxon>Actinopterygii</taxon>
        <taxon>Neopterygii</taxon>
        <taxon>Teleostei</taxon>
        <taxon>Neoteleostei</taxon>
        <taxon>Acanthomorphata</taxon>
        <taxon>Ovalentaria</taxon>
        <taxon>Atherinomorphae</taxon>
        <taxon>Cyprinodontiformes</taxon>
        <taxon>Goodeidae</taxon>
        <taxon>Ilyodon</taxon>
    </lineage>
</organism>
<evidence type="ECO:0000313" key="2">
    <source>
        <dbReference type="Proteomes" id="UP001482620"/>
    </source>
</evidence>
<proteinExistence type="predicted"/>
<comment type="caution">
    <text evidence="1">The sequence shown here is derived from an EMBL/GenBank/DDBJ whole genome shotgun (WGS) entry which is preliminary data.</text>
</comment>
<gene>
    <name evidence="1" type="ORF">ILYODFUR_037746</name>
</gene>
<accession>A0ABV0UPM5</accession>
<protein>
    <submittedName>
        <fullName evidence="1">Uncharacterized protein</fullName>
    </submittedName>
</protein>
<keyword evidence="2" id="KW-1185">Reference proteome</keyword>
<reference evidence="1 2" key="1">
    <citation type="submission" date="2021-06" db="EMBL/GenBank/DDBJ databases">
        <authorList>
            <person name="Palmer J.M."/>
        </authorList>
    </citation>
    <scope>NUCLEOTIDE SEQUENCE [LARGE SCALE GENOMIC DNA]</scope>
    <source>
        <strain evidence="2">if_2019</strain>
        <tissue evidence="1">Muscle</tissue>
    </source>
</reference>